<keyword evidence="1" id="KW-0812">Transmembrane</keyword>
<accession>A0AAE0NRS9</accession>
<gene>
    <name evidence="2" type="ORF">B0H63DRAFT_520594</name>
</gene>
<evidence type="ECO:0000313" key="2">
    <source>
        <dbReference type="EMBL" id="KAK3386502.1"/>
    </source>
</evidence>
<comment type="caution">
    <text evidence="2">The sequence shown here is derived from an EMBL/GenBank/DDBJ whole genome shotgun (WGS) entry which is preliminary data.</text>
</comment>
<name>A0AAE0NRS9_9PEZI</name>
<proteinExistence type="predicted"/>
<dbReference type="Proteomes" id="UP001285441">
    <property type="component" value="Unassembled WGS sequence"/>
</dbReference>
<dbReference type="AlphaFoldDB" id="A0AAE0NRS9"/>
<protein>
    <submittedName>
        <fullName evidence="2">Uncharacterized protein</fullName>
    </submittedName>
</protein>
<feature type="transmembrane region" description="Helical" evidence="1">
    <location>
        <begin position="42"/>
        <end position="70"/>
    </location>
</feature>
<organism evidence="2 3">
    <name type="scientific">Podospora didyma</name>
    <dbReference type="NCBI Taxonomy" id="330526"/>
    <lineage>
        <taxon>Eukaryota</taxon>
        <taxon>Fungi</taxon>
        <taxon>Dikarya</taxon>
        <taxon>Ascomycota</taxon>
        <taxon>Pezizomycotina</taxon>
        <taxon>Sordariomycetes</taxon>
        <taxon>Sordariomycetidae</taxon>
        <taxon>Sordariales</taxon>
        <taxon>Podosporaceae</taxon>
        <taxon>Podospora</taxon>
    </lineage>
</organism>
<evidence type="ECO:0000313" key="3">
    <source>
        <dbReference type="Proteomes" id="UP001285441"/>
    </source>
</evidence>
<keyword evidence="3" id="KW-1185">Reference proteome</keyword>
<reference evidence="2" key="1">
    <citation type="journal article" date="2023" name="Mol. Phylogenet. Evol.">
        <title>Genome-scale phylogeny and comparative genomics of the fungal order Sordariales.</title>
        <authorList>
            <person name="Hensen N."/>
            <person name="Bonometti L."/>
            <person name="Westerberg I."/>
            <person name="Brannstrom I.O."/>
            <person name="Guillou S."/>
            <person name="Cros-Aarteil S."/>
            <person name="Calhoun S."/>
            <person name="Haridas S."/>
            <person name="Kuo A."/>
            <person name="Mondo S."/>
            <person name="Pangilinan J."/>
            <person name="Riley R."/>
            <person name="LaButti K."/>
            <person name="Andreopoulos B."/>
            <person name="Lipzen A."/>
            <person name="Chen C."/>
            <person name="Yan M."/>
            <person name="Daum C."/>
            <person name="Ng V."/>
            <person name="Clum A."/>
            <person name="Steindorff A."/>
            <person name="Ohm R.A."/>
            <person name="Martin F."/>
            <person name="Silar P."/>
            <person name="Natvig D.O."/>
            <person name="Lalanne C."/>
            <person name="Gautier V."/>
            <person name="Ament-Velasquez S.L."/>
            <person name="Kruys A."/>
            <person name="Hutchinson M.I."/>
            <person name="Powell A.J."/>
            <person name="Barry K."/>
            <person name="Miller A.N."/>
            <person name="Grigoriev I.V."/>
            <person name="Debuchy R."/>
            <person name="Gladieux P."/>
            <person name="Hiltunen Thoren M."/>
            <person name="Johannesson H."/>
        </authorList>
    </citation>
    <scope>NUCLEOTIDE SEQUENCE</scope>
    <source>
        <strain evidence="2">CBS 232.78</strain>
    </source>
</reference>
<reference evidence="2" key="2">
    <citation type="submission" date="2023-06" db="EMBL/GenBank/DDBJ databases">
        <authorList>
            <consortium name="Lawrence Berkeley National Laboratory"/>
            <person name="Haridas S."/>
            <person name="Hensen N."/>
            <person name="Bonometti L."/>
            <person name="Westerberg I."/>
            <person name="Brannstrom I.O."/>
            <person name="Guillou S."/>
            <person name="Cros-Aarteil S."/>
            <person name="Calhoun S."/>
            <person name="Kuo A."/>
            <person name="Mondo S."/>
            <person name="Pangilinan J."/>
            <person name="Riley R."/>
            <person name="LaButti K."/>
            <person name="Andreopoulos B."/>
            <person name="Lipzen A."/>
            <person name="Chen C."/>
            <person name="Yanf M."/>
            <person name="Daum C."/>
            <person name="Ng V."/>
            <person name="Clum A."/>
            <person name="Steindorff A."/>
            <person name="Ohm R."/>
            <person name="Martin F."/>
            <person name="Silar P."/>
            <person name="Natvig D."/>
            <person name="Lalanne C."/>
            <person name="Gautier V."/>
            <person name="Ament-velasquez S.L."/>
            <person name="Kruys A."/>
            <person name="Hutchinson M.I."/>
            <person name="Powell A.J."/>
            <person name="Barry K."/>
            <person name="Miller A.N."/>
            <person name="Grigoriev I.V."/>
            <person name="Debuchy R."/>
            <person name="Gladieux P."/>
            <person name="Thoren M.H."/>
            <person name="Johannesson H."/>
        </authorList>
    </citation>
    <scope>NUCLEOTIDE SEQUENCE</scope>
    <source>
        <strain evidence="2">CBS 232.78</strain>
    </source>
</reference>
<evidence type="ECO:0000256" key="1">
    <source>
        <dbReference type="SAM" id="Phobius"/>
    </source>
</evidence>
<keyword evidence="1" id="KW-1133">Transmembrane helix</keyword>
<dbReference type="EMBL" id="JAULSW010000003">
    <property type="protein sequence ID" value="KAK3386502.1"/>
    <property type="molecule type" value="Genomic_DNA"/>
</dbReference>
<keyword evidence="1" id="KW-0472">Membrane</keyword>
<sequence>MELKFTEIVLSLMSQDRFNPFVNVSLPCMVESRVQRWQYRPFWLAVPYGIAAGVALVAVVAGAHAFWIMGYSLGKAPLRKHVLRNKLPFGDITGTTMTSGRGCGDDTGTSTGVARRAGFGSEANVYPVAFGERYH</sequence>